<dbReference type="Proteomes" id="UP000708576">
    <property type="component" value="Unassembled WGS sequence"/>
</dbReference>
<evidence type="ECO:0000313" key="1">
    <source>
        <dbReference type="EMBL" id="MBS2100693.1"/>
    </source>
</evidence>
<protein>
    <submittedName>
        <fullName evidence="1">Uncharacterized protein</fullName>
    </submittedName>
</protein>
<dbReference type="RefSeq" id="WP_212219041.1">
    <property type="nucleotide sequence ID" value="NZ_JAGUCO010000027.1"/>
</dbReference>
<gene>
    <name evidence="1" type="ORF">KEM10_20570</name>
</gene>
<keyword evidence="2" id="KW-1185">Reference proteome</keyword>
<evidence type="ECO:0000313" key="2">
    <source>
        <dbReference type="Proteomes" id="UP000708576"/>
    </source>
</evidence>
<comment type="caution">
    <text evidence="1">The sequence shown here is derived from an EMBL/GenBank/DDBJ whole genome shotgun (WGS) entry which is preliminary data.</text>
</comment>
<sequence>MDDKYVALSSYVTTPIDLIDIDKCTPIKDLLANRQKTYLEDLIFKLLSELLNREPSIDDFKCVNIIYHNNAFPCDSTVSYKGIELGIISYHQKFEGCSVKLIYRFTPNKYLKY</sequence>
<reference evidence="1 2" key="1">
    <citation type="journal article" date="2015" name="Int. J. Syst. Evol. Microbiol.">
        <title>Carboxylicivirga linearis sp. nov., isolated from a sea cucumber culture pond.</title>
        <authorList>
            <person name="Wang F.Q."/>
            <person name="Zhou Y.X."/>
            <person name="Lin X.Z."/>
            <person name="Chen G.J."/>
            <person name="Du Z.J."/>
        </authorList>
    </citation>
    <scope>NUCLEOTIDE SEQUENCE [LARGE SCALE GENOMIC DNA]</scope>
    <source>
        <strain evidence="1 2">FB218</strain>
    </source>
</reference>
<name>A0ABS5K0P8_9BACT</name>
<accession>A0ABS5K0P8</accession>
<organism evidence="1 2">
    <name type="scientific">Carboxylicivirga linearis</name>
    <dbReference type="NCBI Taxonomy" id="1628157"/>
    <lineage>
        <taxon>Bacteria</taxon>
        <taxon>Pseudomonadati</taxon>
        <taxon>Bacteroidota</taxon>
        <taxon>Bacteroidia</taxon>
        <taxon>Marinilabiliales</taxon>
        <taxon>Marinilabiliaceae</taxon>
        <taxon>Carboxylicivirga</taxon>
    </lineage>
</organism>
<dbReference type="EMBL" id="JAGUCO010000027">
    <property type="protein sequence ID" value="MBS2100693.1"/>
    <property type="molecule type" value="Genomic_DNA"/>
</dbReference>
<proteinExistence type="predicted"/>